<protein>
    <submittedName>
        <fullName evidence="6">LacI family transcriptional regulator</fullName>
    </submittedName>
</protein>
<name>A0A7V5CUH4_9BACT</name>
<dbReference type="AlphaFoldDB" id="A0A7V5CUH4"/>
<keyword evidence="2" id="KW-0238">DNA-binding</keyword>
<evidence type="ECO:0000313" key="6">
    <source>
        <dbReference type="EMBL" id="HGY95115.1"/>
    </source>
</evidence>
<evidence type="ECO:0000256" key="1">
    <source>
        <dbReference type="ARBA" id="ARBA00023015"/>
    </source>
</evidence>
<dbReference type="InterPro" id="IPR010982">
    <property type="entry name" value="Lambda_DNA-bd_dom_sf"/>
</dbReference>
<proteinExistence type="predicted"/>
<dbReference type="PROSITE" id="PS50932">
    <property type="entry name" value="HTH_LACI_2"/>
    <property type="match status" value="1"/>
</dbReference>
<dbReference type="CDD" id="cd01392">
    <property type="entry name" value="HTH_LacI"/>
    <property type="match status" value="1"/>
</dbReference>
<keyword evidence="1" id="KW-0805">Transcription regulation</keyword>
<evidence type="ECO:0000256" key="3">
    <source>
        <dbReference type="ARBA" id="ARBA00023163"/>
    </source>
</evidence>
<dbReference type="Gene3D" id="1.10.260.40">
    <property type="entry name" value="lambda repressor-like DNA-binding domains"/>
    <property type="match status" value="1"/>
</dbReference>
<reference evidence="6" key="1">
    <citation type="journal article" date="2020" name="mSystems">
        <title>Genome- and Community-Level Interaction Insights into Carbon Utilization and Element Cycling Functions of Hydrothermarchaeota in Hydrothermal Sediment.</title>
        <authorList>
            <person name="Zhou Z."/>
            <person name="Liu Y."/>
            <person name="Xu W."/>
            <person name="Pan J."/>
            <person name="Luo Z.H."/>
            <person name="Li M."/>
        </authorList>
    </citation>
    <scope>NUCLEOTIDE SEQUENCE [LARGE SCALE GENOMIC DNA]</scope>
    <source>
        <strain evidence="6">SpSt-855</strain>
    </source>
</reference>
<dbReference type="InterPro" id="IPR028082">
    <property type="entry name" value="Peripla_BP_I"/>
</dbReference>
<sequence length="364" mass="39689">MAVRLKDIAQDLGLSVVTISKALRNHPDIAEETRTRILARVKELDYQPNLMARSLVTGRSYLVGLVVPSLLHPFFAEVARSLSAVIGRQGYSLILASSEEDPELEAREIQQMTARRLDALVIATSGADAAPLERLQANGMPYVLIDREITGLATNFVGVDDVAVGRMATTHLLQQGCQRIAHIRGRDNSTGLRRFEGYRQALKKAGRAFSEDLVVARSNVDVDSTRMGAEAMRLLLRRKPRPDAVFAYNDPLAIGAMEAILDAGLRIPQDVAVIGCGNLHYNESLRVPLSSIDQRSSLIGERTAEILLHAIASKTPPQPVSVILDPSLVVRGSSLKRGAVQPAARSKKERAAKKTPARKASMKR</sequence>
<keyword evidence="3" id="KW-0804">Transcription</keyword>
<evidence type="ECO:0000259" key="5">
    <source>
        <dbReference type="PROSITE" id="PS50932"/>
    </source>
</evidence>
<dbReference type="SMART" id="SM00354">
    <property type="entry name" value="HTH_LACI"/>
    <property type="match status" value="1"/>
</dbReference>
<dbReference type="EMBL" id="DTKL01000066">
    <property type="protein sequence ID" value="HGY95115.1"/>
    <property type="molecule type" value="Genomic_DNA"/>
</dbReference>
<dbReference type="GO" id="GO:0000976">
    <property type="term" value="F:transcription cis-regulatory region binding"/>
    <property type="evidence" value="ECO:0007669"/>
    <property type="project" value="TreeGrafter"/>
</dbReference>
<dbReference type="PANTHER" id="PTHR30146">
    <property type="entry name" value="LACI-RELATED TRANSCRIPTIONAL REPRESSOR"/>
    <property type="match status" value="1"/>
</dbReference>
<dbReference type="Gene3D" id="3.40.50.2300">
    <property type="match status" value="2"/>
</dbReference>
<dbReference type="GO" id="GO:0003700">
    <property type="term" value="F:DNA-binding transcription factor activity"/>
    <property type="evidence" value="ECO:0007669"/>
    <property type="project" value="TreeGrafter"/>
</dbReference>
<dbReference type="SUPFAM" id="SSF47413">
    <property type="entry name" value="lambda repressor-like DNA-binding domains"/>
    <property type="match status" value="1"/>
</dbReference>
<feature type="compositionally biased region" description="Basic residues" evidence="4">
    <location>
        <begin position="345"/>
        <end position="364"/>
    </location>
</feature>
<evidence type="ECO:0000256" key="2">
    <source>
        <dbReference type="ARBA" id="ARBA00023125"/>
    </source>
</evidence>
<organism evidence="6">
    <name type="scientific">Acidobacterium capsulatum</name>
    <dbReference type="NCBI Taxonomy" id="33075"/>
    <lineage>
        <taxon>Bacteria</taxon>
        <taxon>Pseudomonadati</taxon>
        <taxon>Acidobacteriota</taxon>
        <taxon>Terriglobia</taxon>
        <taxon>Terriglobales</taxon>
        <taxon>Acidobacteriaceae</taxon>
        <taxon>Acidobacterium</taxon>
    </lineage>
</organism>
<dbReference type="Pfam" id="PF00532">
    <property type="entry name" value="Peripla_BP_1"/>
    <property type="match status" value="1"/>
</dbReference>
<dbReference type="PANTHER" id="PTHR30146:SF109">
    <property type="entry name" value="HTH-TYPE TRANSCRIPTIONAL REGULATOR GALS"/>
    <property type="match status" value="1"/>
</dbReference>
<dbReference type="InterPro" id="IPR001761">
    <property type="entry name" value="Peripla_BP/Lac1_sug-bd_dom"/>
</dbReference>
<dbReference type="Pfam" id="PF00356">
    <property type="entry name" value="LacI"/>
    <property type="match status" value="1"/>
</dbReference>
<dbReference type="CDD" id="cd06267">
    <property type="entry name" value="PBP1_LacI_sugar_binding-like"/>
    <property type="match status" value="1"/>
</dbReference>
<dbReference type="SUPFAM" id="SSF53822">
    <property type="entry name" value="Periplasmic binding protein-like I"/>
    <property type="match status" value="1"/>
</dbReference>
<comment type="caution">
    <text evidence="6">The sequence shown here is derived from an EMBL/GenBank/DDBJ whole genome shotgun (WGS) entry which is preliminary data.</text>
</comment>
<gene>
    <name evidence="6" type="ORF">ENW50_10610</name>
</gene>
<evidence type="ECO:0000256" key="4">
    <source>
        <dbReference type="SAM" id="MobiDB-lite"/>
    </source>
</evidence>
<feature type="domain" description="HTH lacI-type" evidence="5">
    <location>
        <begin position="3"/>
        <end position="57"/>
    </location>
</feature>
<feature type="region of interest" description="Disordered" evidence="4">
    <location>
        <begin position="336"/>
        <end position="364"/>
    </location>
</feature>
<dbReference type="InterPro" id="IPR000843">
    <property type="entry name" value="HTH_LacI"/>
</dbReference>
<accession>A0A7V5CUH4</accession>